<evidence type="ECO:0000313" key="3">
    <source>
        <dbReference type="Proteomes" id="UP001515641"/>
    </source>
</evidence>
<dbReference type="RefSeq" id="WP_166450973.1">
    <property type="nucleotide sequence ID" value="NZ_JAAOMA010000004.1"/>
</dbReference>
<name>A0ABX0LAQ8_9NEIS</name>
<sequence>MRTHRRVYDQKAYRAAILRDLQKQLNLSTDPGVRENLKSQINQHLQQDREWELSFGRSYVTPLKVPYSERFEAQKLGAVRNRELKRWEVPPHKALRPFLRWM</sequence>
<dbReference type="Pfam" id="PF18974">
    <property type="entry name" value="DUF5710"/>
    <property type="match status" value="1"/>
</dbReference>
<comment type="caution">
    <text evidence="2">The sequence shown here is derived from an EMBL/GenBank/DDBJ whole genome shotgun (WGS) entry which is preliminary data.</text>
</comment>
<protein>
    <recommendedName>
        <fullName evidence="1">DUF5710 domain-containing protein</fullName>
    </recommendedName>
</protein>
<gene>
    <name evidence="2" type="ORF">HA052_04530</name>
</gene>
<proteinExistence type="predicted"/>
<dbReference type="EMBL" id="JAAOMA010000004">
    <property type="protein sequence ID" value="NHR04457.1"/>
    <property type="molecule type" value="Genomic_DNA"/>
</dbReference>
<dbReference type="InterPro" id="IPR043764">
    <property type="entry name" value="DUF5710"/>
</dbReference>
<evidence type="ECO:0000259" key="1">
    <source>
        <dbReference type="Pfam" id="PF18974"/>
    </source>
</evidence>
<keyword evidence="3" id="KW-1185">Reference proteome</keyword>
<feature type="domain" description="DUF5710" evidence="1">
    <location>
        <begin position="63"/>
        <end position="102"/>
    </location>
</feature>
<accession>A0ABX0LAQ8</accession>
<dbReference type="Proteomes" id="UP001515641">
    <property type="component" value="Unassembled WGS sequence"/>
</dbReference>
<reference evidence="2 3" key="1">
    <citation type="submission" date="2020-03" db="EMBL/GenBank/DDBJ databases">
        <title>Draft genome sequence of environmentally isolated cultures.</title>
        <authorList>
            <person name="Wilson H.S."/>
            <person name="De Leon M.E."/>
        </authorList>
    </citation>
    <scope>NUCLEOTIDE SEQUENCE [LARGE SCALE GENOMIC DNA]</scope>
    <source>
        <strain evidence="2 3">HSC-31F16</strain>
    </source>
</reference>
<organism evidence="2 3">
    <name type="scientific">Chromobacterium fluminis</name>
    <dbReference type="NCBI Taxonomy" id="3044269"/>
    <lineage>
        <taxon>Bacteria</taxon>
        <taxon>Pseudomonadati</taxon>
        <taxon>Pseudomonadota</taxon>
        <taxon>Betaproteobacteria</taxon>
        <taxon>Neisseriales</taxon>
        <taxon>Chromobacteriaceae</taxon>
        <taxon>Chromobacterium</taxon>
    </lineage>
</organism>
<evidence type="ECO:0000313" key="2">
    <source>
        <dbReference type="EMBL" id="NHR04457.1"/>
    </source>
</evidence>